<keyword evidence="4 8" id="KW-1133">Transmembrane helix</keyword>
<feature type="transmembrane region" description="Helical" evidence="8">
    <location>
        <begin position="418"/>
        <end position="437"/>
    </location>
</feature>
<organism evidence="10">
    <name type="scientific">Erythrolobus australicus</name>
    <dbReference type="NCBI Taxonomy" id="1077150"/>
    <lineage>
        <taxon>Eukaryota</taxon>
        <taxon>Rhodophyta</taxon>
        <taxon>Bangiophyceae</taxon>
        <taxon>Porphyridiales</taxon>
        <taxon>Porphyridiaceae</taxon>
        <taxon>Erythrolobus</taxon>
    </lineage>
</organism>
<dbReference type="SUPFAM" id="SSF103473">
    <property type="entry name" value="MFS general substrate transporter"/>
    <property type="match status" value="1"/>
</dbReference>
<evidence type="ECO:0000256" key="7">
    <source>
        <dbReference type="SAM" id="MobiDB-lite"/>
    </source>
</evidence>
<dbReference type="PANTHER" id="PTHR23505">
    <property type="entry name" value="SPINSTER"/>
    <property type="match status" value="1"/>
</dbReference>
<feature type="compositionally biased region" description="Low complexity" evidence="7">
    <location>
        <begin position="522"/>
        <end position="545"/>
    </location>
</feature>
<dbReference type="CDD" id="cd17328">
    <property type="entry name" value="MFS_spinster_like"/>
    <property type="match status" value="1"/>
</dbReference>
<feature type="domain" description="Major facilitator superfamily (MFS) profile" evidence="9">
    <location>
        <begin position="9"/>
        <end position="479"/>
    </location>
</feature>
<feature type="transmembrane region" description="Helical" evidence="8">
    <location>
        <begin position="109"/>
        <end position="127"/>
    </location>
</feature>
<name>A0A7S1TMP1_9RHOD</name>
<dbReference type="InterPro" id="IPR036259">
    <property type="entry name" value="MFS_trans_sf"/>
</dbReference>
<feature type="transmembrane region" description="Helical" evidence="8">
    <location>
        <begin position="318"/>
        <end position="339"/>
    </location>
</feature>
<dbReference type="InterPro" id="IPR011701">
    <property type="entry name" value="MFS"/>
</dbReference>
<feature type="compositionally biased region" description="Basic and acidic residues" evidence="7">
    <location>
        <begin position="549"/>
        <end position="559"/>
    </location>
</feature>
<dbReference type="GO" id="GO:0022857">
    <property type="term" value="F:transmembrane transporter activity"/>
    <property type="evidence" value="ECO:0007669"/>
    <property type="project" value="InterPro"/>
</dbReference>
<keyword evidence="2" id="KW-0813">Transport</keyword>
<evidence type="ECO:0000256" key="6">
    <source>
        <dbReference type="ARBA" id="ARBA00024338"/>
    </source>
</evidence>
<protein>
    <recommendedName>
        <fullName evidence="9">Major facilitator superfamily (MFS) profile domain-containing protein</fullName>
    </recommendedName>
</protein>
<dbReference type="Gene3D" id="1.20.1250.20">
    <property type="entry name" value="MFS general substrate transporter like domains"/>
    <property type="match status" value="1"/>
</dbReference>
<feature type="transmembrane region" description="Helical" evidence="8">
    <location>
        <begin position="262"/>
        <end position="282"/>
    </location>
</feature>
<gene>
    <name evidence="10" type="ORF">EAUS1353_LOCUS3166</name>
</gene>
<evidence type="ECO:0000256" key="5">
    <source>
        <dbReference type="ARBA" id="ARBA00023136"/>
    </source>
</evidence>
<feature type="region of interest" description="Disordered" evidence="7">
    <location>
        <begin position="522"/>
        <end position="559"/>
    </location>
</feature>
<evidence type="ECO:0000256" key="1">
    <source>
        <dbReference type="ARBA" id="ARBA00004141"/>
    </source>
</evidence>
<comment type="similarity">
    <text evidence="6">Belongs to the major facilitator superfamily. Spinster (TC 2.A.1.49) family.</text>
</comment>
<evidence type="ECO:0000256" key="8">
    <source>
        <dbReference type="SAM" id="Phobius"/>
    </source>
</evidence>
<evidence type="ECO:0000256" key="2">
    <source>
        <dbReference type="ARBA" id="ARBA00022448"/>
    </source>
</evidence>
<dbReference type="PROSITE" id="PS50850">
    <property type="entry name" value="MFS"/>
    <property type="match status" value="1"/>
</dbReference>
<keyword evidence="5 8" id="KW-0472">Membrane</keyword>
<dbReference type="Pfam" id="PF07690">
    <property type="entry name" value="MFS_1"/>
    <property type="match status" value="1"/>
</dbReference>
<dbReference type="AlphaFoldDB" id="A0A7S1TMP1"/>
<keyword evidence="3 8" id="KW-0812">Transmembrane</keyword>
<dbReference type="InterPro" id="IPR044770">
    <property type="entry name" value="MFS_spinster-like"/>
</dbReference>
<feature type="transmembrane region" description="Helical" evidence="8">
    <location>
        <begin position="78"/>
        <end position="97"/>
    </location>
</feature>
<evidence type="ECO:0000259" key="9">
    <source>
        <dbReference type="PROSITE" id="PS50850"/>
    </source>
</evidence>
<evidence type="ECO:0000313" key="10">
    <source>
        <dbReference type="EMBL" id="CAD9241426.1"/>
    </source>
</evidence>
<dbReference type="InterPro" id="IPR020846">
    <property type="entry name" value="MFS_dom"/>
</dbReference>
<evidence type="ECO:0000256" key="3">
    <source>
        <dbReference type="ARBA" id="ARBA00022692"/>
    </source>
</evidence>
<dbReference type="GO" id="GO:0016020">
    <property type="term" value="C:membrane"/>
    <property type="evidence" value="ECO:0007669"/>
    <property type="project" value="UniProtKB-SubCell"/>
</dbReference>
<feature type="transmembrane region" description="Helical" evidence="8">
    <location>
        <begin position="139"/>
        <end position="162"/>
    </location>
</feature>
<dbReference type="PANTHER" id="PTHR23505:SF79">
    <property type="entry name" value="PROTEIN SPINSTER"/>
    <property type="match status" value="1"/>
</dbReference>
<reference evidence="10" key="1">
    <citation type="submission" date="2021-01" db="EMBL/GenBank/DDBJ databases">
        <authorList>
            <person name="Corre E."/>
            <person name="Pelletier E."/>
            <person name="Niang G."/>
            <person name="Scheremetjew M."/>
            <person name="Finn R."/>
            <person name="Kale V."/>
            <person name="Holt S."/>
            <person name="Cochrane G."/>
            <person name="Meng A."/>
            <person name="Brown T."/>
            <person name="Cohen L."/>
        </authorList>
    </citation>
    <scope>NUCLEOTIDE SEQUENCE</scope>
    <source>
        <strain evidence="10">CCMP3124</strain>
    </source>
</reference>
<feature type="transmembrane region" description="Helical" evidence="8">
    <location>
        <begin position="351"/>
        <end position="372"/>
    </location>
</feature>
<dbReference type="EMBL" id="HBGI01004904">
    <property type="protein sequence ID" value="CAD9241426.1"/>
    <property type="molecule type" value="Transcribed_RNA"/>
</dbReference>
<accession>A0A7S1TMP1</accession>
<comment type="subcellular location">
    <subcellularLocation>
        <location evidence="1">Membrane</location>
        <topology evidence="1">Multi-pass membrane protein</topology>
    </subcellularLocation>
</comment>
<feature type="transmembrane region" description="Helical" evidence="8">
    <location>
        <begin position="457"/>
        <end position="479"/>
    </location>
</feature>
<feature type="transmembrane region" description="Helical" evidence="8">
    <location>
        <begin position="52"/>
        <end position="71"/>
    </location>
</feature>
<proteinExistence type="inferred from homology"/>
<feature type="transmembrane region" description="Helical" evidence="8">
    <location>
        <begin position="378"/>
        <end position="406"/>
    </location>
</feature>
<feature type="transmembrane region" description="Helical" evidence="8">
    <location>
        <begin position="168"/>
        <end position="187"/>
    </location>
</feature>
<evidence type="ECO:0000256" key="4">
    <source>
        <dbReference type="ARBA" id="ARBA00022989"/>
    </source>
</evidence>
<sequence length="559" mass="59230">MAAFPRALSVVVLFGINLLNYIDRWTVAGVLSDMQMQPSRGGFGISDAEGGLLTSMFILTYMVFSPVFGYFGDRMNRTAIIFIGVAAWSSAVFVGSFATTFPQLLACRAMVGVGEASYANVAPTLIADMYPIDERTRILSFYFVAVPVGSALGFILGGQASLYLGWRWAFRITPGISLFLASLLCVFMREPPRGLSDGRVHVSEYANSNRDSESLGAAATVLHGSDEAVPLPVASSEEVASNSSSAKGWWHDVRDVWSVRSFMWSTFGLTSVTFVMGALAQWGPSYLHRVSCSKLASGGALNASTSAAVAACKSDINLIFGLISCVTGVAGTFLGSALSRTYTTERNAADAILCALGLLVATPFVFLGVYFAPRDATLAWVMIFVAELMLGIIWVPVTAMLLYVISPLQRATASGMQTMFSHLFGDASSPVLVGYIADSLVHSGAAASRSDALQQALYPAALFCFLGALCFGMATSYLAEDRRTQNSVVPLNKSYSQLPSSPMIGSLPARVVNSSKSSLELVSVSPSPPSTAAGEPLATAGAATGVDSLDARSTDLRRR</sequence>